<dbReference type="Proteomes" id="UP000799770">
    <property type="component" value="Unassembled WGS sequence"/>
</dbReference>
<evidence type="ECO:0000256" key="1">
    <source>
        <dbReference type="SAM" id="MobiDB-lite"/>
    </source>
</evidence>
<organism evidence="2 3">
    <name type="scientific">Lophiotrema nucula</name>
    <dbReference type="NCBI Taxonomy" id="690887"/>
    <lineage>
        <taxon>Eukaryota</taxon>
        <taxon>Fungi</taxon>
        <taxon>Dikarya</taxon>
        <taxon>Ascomycota</taxon>
        <taxon>Pezizomycotina</taxon>
        <taxon>Dothideomycetes</taxon>
        <taxon>Pleosporomycetidae</taxon>
        <taxon>Pleosporales</taxon>
        <taxon>Lophiotremataceae</taxon>
        <taxon>Lophiotrema</taxon>
    </lineage>
</organism>
<name>A0A6A5YIY2_9PLEO</name>
<reference evidence="2" key="1">
    <citation type="journal article" date="2020" name="Stud. Mycol.">
        <title>101 Dothideomycetes genomes: a test case for predicting lifestyles and emergence of pathogens.</title>
        <authorList>
            <person name="Haridas S."/>
            <person name="Albert R."/>
            <person name="Binder M."/>
            <person name="Bloem J."/>
            <person name="Labutti K."/>
            <person name="Salamov A."/>
            <person name="Andreopoulos B."/>
            <person name="Baker S."/>
            <person name="Barry K."/>
            <person name="Bills G."/>
            <person name="Bluhm B."/>
            <person name="Cannon C."/>
            <person name="Castanera R."/>
            <person name="Culley D."/>
            <person name="Daum C."/>
            <person name="Ezra D."/>
            <person name="Gonzalez J."/>
            <person name="Henrissat B."/>
            <person name="Kuo A."/>
            <person name="Liang C."/>
            <person name="Lipzen A."/>
            <person name="Lutzoni F."/>
            <person name="Magnuson J."/>
            <person name="Mondo S."/>
            <person name="Nolan M."/>
            <person name="Ohm R."/>
            <person name="Pangilinan J."/>
            <person name="Park H.-J."/>
            <person name="Ramirez L."/>
            <person name="Alfaro M."/>
            <person name="Sun H."/>
            <person name="Tritt A."/>
            <person name="Yoshinaga Y."/>
            <person name="Zwiers L.-H."/>
            <person name="Turgeon B."/>
            <person name="Goodwin S."/>
            <person name="Spatafora J."/>
            <person name="Crous P."/>
            <person name="Grigoriev I."/>
        </authorList>
    </citation>
    <scope>NUCLEOTIDE SEQUENCE</scope>
    <source>
        <strain evidence="2">CBS 627.86</strain>
    </source>
</reference>
<evidence type="ECO:0000313" key="3">
    <source>
        <dbReference type="Proteomes" id="UP000799770"/>
    </source>
</evidence>
<proteinExistence type="predicted"/>
<dbReference type="AlphaFoldDB" id="A0A6A5YIY2"/>
<dbReference type="OrthoDB" id="5371646at2759"/>
<feature type="region of interest" description="Disordered" evidence="1">
    <location>
        <begin position="61"/>
        <end position="162"/>
    </location>
</feature>
<gene>
    <name evidence="2" type="ORF">BDV96DRAFT_508118</name>
</gene>
<accession>A0A6A5YIY2</accession>
<feature type="compositionally biased region" description="Acidic residues" evidence="1">
    <location>
        <begin position="142"/>
        <end position="162"/>
    </location>
</feature>
<dbReference type="EMBL" id="ML977364">
    <property type="protein sequence ID" value="KAF2106297.1"/>
    <property type="molecule type" value="Genomic_DNA"/>
</dbReference>
<protein>
    <submittedName>
        <fullName evidence="2">Uncharacterized protein</fullName>
    </submittedName>
</protein>
<feature type="compositionally biased region" description="Low complexity" evidence="1">
    <location>
        <begin position="69"/>
        <end position="84"/>
    </location>
</feature>
<feature type="compositionally biased region" description="Basic and acidic residues" evidence="1">
    <location>
        <begin position="132"/>
        <end position="141"/>
    </location>
</feature>
<feature type="compositionally biased region" description="Basic residues" evidence="1">
    <location>
        <begin position="108"/>
        <end position="117"/>
    </location>
</feature>
<evidence type="ECO:0000313" key="2">
    <source>
        <dbReference type="EMBL" id="KAF2106297.1"/>
    </source>
</evidence>
<keyword evidence="3" id="KW-1185">Reference proteome</keyword>
<sequence length="162" mass="17413">MAPAGSAWTERERIAYLFCLLENTGGKLDYNATPLPNGRSLIACQRMVDRLKDQYKAEIAAIKNGDPMPGAAPATEGEGEGTPAKPTPKRGRKAAAKEDGDQEGTPTKRPRGRPSKKKAVDQAPAEEASEVVVKEEVAKEEVAEEEVVKEEPDDVDAEGEVL</sequence>